<dbReference type="InterPro" id="IPR029058">
    <property type="entry name" value="AB_hydrolase_fold"/>
</dbReference>
<dbReference type="SUPFAM" id="SSF82171">
    <property type="entry name" value="DPP6 N-terminal domain-like"/>
    <property type="match status" value="1"/>
</dbReference>
<feature type="domain" description="Peptidase S9 prolyl oligopeptidase catalytic" evidence="15">
    <location>
        <begin position="679"/>
        <end position="880"/>
    </location>
</feature>
<dbReference type="GO" id="GO:0005886">
    <property type="term" value="C:plasma membrane"/>
    <property type="evidence" value="ECO:0007669"/>
    <property type="project" value="TreeGrafter"/>
</dbReference>
<dbReference type="GeneID" id="77726270"/>
<proteinExistence type="inferred from homology"/>
<dbReference type="InterPro" id="IPR001375">
    <property type="entry name" value="Peptidase_S9_cat"/>
</dbReference>
<organism evidence="17 18">
    <name type="scientific">Dioszegia hungarica</name>
    <dbReference type="NCBI Taxonomy" id="4972"/>
    <lineage>
        <taxon>Eukaryota</taxon>
        <taxon>Fungi</taxon>
        <taxon>Dikarya</taxon>
        <taxon>Basidiomycota</taxon>
        <taxon>Agaricomycotina</taxon>
        <taxon>Tremellomycetes</taxon>
        <taxon>Tremellales</taxon>
        <taxon>Bulleribasidiaceae</taxon>
        <taxon>Dioszegia</taxon>
    </lineage>
</organism>
<evidence type="ECO:0000256" key="11">
    <source>
        <dbReference type="ARBA" id="ARBA00023136"/>
    </source>
</evidence>
<dbReference type="GO" id="GO:0006508">
    <property type="term" value="P:proteolysis"/>
    <property type="evidence" value="ECO:0007669"/>
    <property type="project" value="UniProtKB-KW"/>
</dbReference>
<keyword evidence="4" id="KW-0926">Vacuole</keyword>
<keyword evidence="5" id="KW-0645">Protease</keyword>
<feature type="region of interest" description="Disordered" evidence="13">
    <location>
        <begin position="1"/>
        <end position="92"/>
    </location>
</feature>
<feature type="transmembrane region" description="Helical" evidence="14">
    <location>
        <begin position="100"/>
        <end position="124"/>
    </location>
</feature>
<evidence type="ECO:0000256" key="3">
    <source>
        <dbReference type="ARBA" id="ARBA00022438"/>
    </source>
</evidence>
<comment type="subcellular location">
    <subcellularLocation>
        <location evidence="1">Vacuole membrane</location>
        <topology evidence="1">Single-pass type II membrane protein</topology>
    </subcellularLocation>
</comment>
<keyword evidence="7" id="KW-0378">Hydrolase</keyword>
<keyword evidence="6 14" id="KW-0812">Transmembrane</keyword>
<dbReference type="Gene3D" id="2.140.10.30">
    <property type="entry name" value="Dipeptidylpeptidase IV, N-terminal domain"/>
    <property type="match status" value="1"/>
</dbReference>
<feature type="domain" description="Dipeptidylpeptidase IV N-terminal" evidence="16">
    <location>
        <begin position="209"/>
        <end position="594"/>
    </location>
</feature>
<name>A0AA38LTA9_9TREE</name>
<gene>
    <name evidence="17" type="ORF">MKK02DRAFT_25655</name>
</gene>
<dbReference type="InterPro" id="IPR050278">
    <property type="entry name" value="Serine_Prot_S9B/DPPIV"/>
</dbReference>
<evidence type="ECO:0000256" key="5">
    <source>
        <dbReference type="ARBA" id="ARBA00022670"/>
    </source>
</evidence>
<dbReference type="Gene3D" id="3.40.50.1820">
    <property type="entry name" value="alpha/beta hydrolase"/>
    <property type="match status" value="1"/>
</dbReference>
<dbReference type="GO" id="GO:0004177">
    <property type="term" value="F:aminopeptidase activity"/>
    <property type="evidence" value="ECO:0007669"/>
    <property type="project" value="UniProtKB-KW"/>
</dbReference>
<evidence type="ECO:0000259" key="16">
    <source>
        <dbReference type="Pfam" id="PF00930"/>
    </source>
</evidence>
<dbReference type="InterPro" id="IPR002469">
    <property type="entry name" value="Peptidase_S9B_N"/>
</dbReference>
<dbReference type="Pfam" id="PF00930">
    <property type="entry name" value="DPPIV_N"/>
    <property type="match status" value="1"/>
</dbReference>
<dbReference type="AlphaFoldDB" id="A0AA38LTA9"/>
<evidence type="ECO:0000256" key="10">
    <source>
        <dbReference type="ARBA" id="ARBA00022989"/>
    </source>
</evidence>
<keyword evidence="10 14" id="KW-1133">Transmembrane helix</keyword>
<dbReference type="Pfam" id="PF00326">
    <property type="entry name" value="Peptidase_S9"/>
    <property type="match status" value="1"/>
</dbReference>
<dbReference type="SUPFAM" id="SSF53474">
    <property type="entry name" value="alpha/beta-Hydrolases"/>
    <property type="match status" value="1"/>
</dbReference>
<evidence type="ECO:0000256" key="12">
    <source>
        <dbReference type="ARBA" id="ARBA00023180"/>
    </source>
</evidence>
<reference evidence="17" key="1">
    <citation type="journal article" date="2022" name="G3 (Bethesda)">
        <title>High quality genome of the basidiomycete yeast Dioszegia hungarica PDD-24b-2 isolated from cloud water.</title>
        <authorList>
            <person name="Jarrige D."/>
            <person name="Haridas S."/>
            <person name="Bleykasten-Grosshans C."/>
            <person name="Joly M."/>
            <person name="Nadalig T."/>
            <person name="Sancelme M."/>
            <person name="Vuilleumier S."/>
            <person name="Grigoriev I.V."/>
            <person name="Amato P."/>
            <person name="Bringel F."/>
        </authorList>
    </citation>
    <scope>NUCLEOTIDE SEQUENCE</scope>
    <source>
        <strain evidence="17">PDD-24b-2</strain>
    </source>
</reference>
<comment type="similarity">
    <text evidence="2">Belongs to the peptidase S9B family.</text>
</comment>
<keyword evidence="18" id="KW-1185">Reference proteome</keyword>
<accession>A0AA38LTA9</accession>
<evidence type="ECO:0000313" key="17">
    <source>
        <dbReference type="EMBL" id="KAI9636762.1"/>
    </source>
</evidence>
<evidence type="ECO:0000256" key="1">
    <source>
        <dbReference type="ARBA" id="ARBA00004576"/>
    </source>
</evidence>
<sequence length="888" mass="98927">MSAYTPLPGPSSPPRHIDTHAIRLDDSPPRPPRRSLESDSDESDIIYRDALDVEPFDEKDRRFKDEGMMESGTGEDGDGEGQGYVTEPRRLRPRKRSKRVLAALIGILVLAGLIGAFAGTVYSVPTHLVKSGTKHITMDHIFNGTFEVTTKTLNWVKEAPDGTFSRLSDERNIILSTVSNMTHSSLLVNSSHVLDAQGHQLDWQTWRLSPDGKYVLFRSNSVQQWRHSTRGNYWIHRLSDASTFPITAPSEPPQIAFASWSPVGHALAFVQSNDLYIIPEKEMSGKEPRAVRVTTDGSETVFNGVPDWVYEEEVYGTDSVLWWSPDGQTVAYLRSDETEVKNYRLQYYNPTGDAFSVHQYPTELDMKYPKPGTPNPLVSVHTFSLATYAETGSLPRAKQELSWDAALPLADRIIAEVAWVGGDALLVKETDRAARRGSVVVFQGSEKGKVVRKLGSEGEEGDDGWIDAGQNVRPIHSGISGYLDIVPKDGYNALAFFSPVNATKPIWIDMGDKGEVAQISGVDEDQGLIYFVAAQPSIDRHLFSVAIPRAVDGIGYDSSRTALTDVSAGGYHEVSFSPGGRYYVLQYKGPDVPWQKVIEAGEKGVGSAQLLEGNEKLNHTLSEYARPIISRTTLESDGHTLNMLEMMPSTLDTSGRKKYPVLIRVYGGPGSQTVSNKWERDWHTYLVTEKKYIVIMVDGRGTGFAGRKLRNPVRDDLGHWEVVDQIAAARDAAKRVYVDTSRIGIWGWSYGGYMTCKTLEADSGVISLGMAVAPVTNWLYYDSIYTERYMSVPALNEQGYVQSAVNNVSAFGKVDFILAHGSGDDNVHYLNSASLVDKFTQEHVRGWRFRMFTDSNHGMNKREAFREVYEWMTDFLDEKWGRGGTIKH</sequence>
<protein>
    <submittedName>
        <fullName evidence="17">Dipeptidyl-peptidase</fullName>
    </submittedName>
</protein>
<keyword evidence="3" id="KW-0031">Aminopeptidase</keyword>
<dbReference type="GO" id="GO:0008239">
    <property type="term" value="F:dipeptidyl-peptidase activity"/>
    <property type="evidence" value="ECO:0007669"/>
    <property type="project" value="TreeGrafter"/>
</dbReference>
<keyword evidence="11 14" id="KW-0472">Membrane</keyword>
<evidence type="ECO:0000259" key="15">
    <source>
        <dbReference type="Pfam" id="PF00326"/>
    </source>
</evidence>
<dbReference type="EMBL" id="JAKWFO010000005">
    <property type="protein sequence ID" value="KAI9636762.1"/>
    <property type="molecule type" value="Genomic_DNA"/>
</dbReference>
<dbReference type="Proteomes" id="UP001164286">
    <property type="component" value="Unassembled WGS sequence"/>
</dbReference>
<keyword evidence="8" id="KW-0720">Serine protease</keyword>
<evidence type="ECO:0000256" key="14">
    <source>
        <dbReference type="SAM" id="Phobius"/>
    </source>
</evidence>
<evidence type="ECO:0000256" key="7">
    <source>
        <dbReference type="ARBA" id="ARBA00022801"/>
    </source>
</evidence>
<dbReference type="GO" id="GO:0008236">
    <property type="term" value="F:serine-type peptidase activity"/>
    <property type="evidence" value="ECO:0007669"/>
    <property type="project" value="UniProtKB-KW"/>
</dbReference>
<evidence type="ECO:0000256" key="2">
    <source>
        <dbReference type="ARBA" id="ARBA00006150"/>
    </source>
</evidence>
<dbReference type="FunFam" id="3.40.50.1820:FF:000003">
    <property type="entry name" value="Dipeptidyl peptidase 4"/>
    <property type="match status" value="1"/>
</dbReference>
<dbReference type="PANTHER" id="PTHR11731">
    <property type="entry name" value="PROTEASE FAMILY S9B,C DIPEPTIDYL-PEPTIDASE IV-RELATED"/>
    <property type="match status" value="1"/>
</dbReference>
<evidence type="ECO:0000256" key="9">
    <source>
        <dbReference type="ARBA" id="ARBA00022968"/>
    </source>
</evidence>
<dbReference type="PANTHER" id="PTHR11731:SF200">
    <property type="entry name" value="DIPEPTIDYL PEPTIDASE 10, ISOFORM B"/>
    <property type="match status" value="1"/>
</dbReference>
<dbReference type="GO" id="GO:0005774">
    <property type="term" value="C:vacuolar membrane"/>
    <property type="evidence" value="ECO:0007669"/>
    <property type="project" value="UniProtKB-SubCell"/>
</dbReference>
<evidence type="ECO:0000256" key="4">
    <source>
        <dbReference type="ARBA" id="ARBA00022554"/>
    </source>
</evidence>
<evidence type="ECO:0000313" key="18">
    <source>
        <dbReference type="Proteomes" id="UP001164286"/>
    </source>
</evidence>
<comment type="caution">
    <text evidence="17">The sequence shown here is derived from an EMBL/GenBank/DDBJ whole genome shotgun (WGS) entry which is preliminary data.</text>
</comment>
<evidence type="ECO:0000256" key="6">
    <source>
        <dbReference type="ARBA" id="ARBA00022692"/>
    </source>
</evidence>
<evidence type="ECO:0000256" key="8">
    <source>
        <dbReference type="ARBA" id="ARBA00022825"/>
    </source>
</evidence>
<keyword evidence="9" id="KW-0735">Signal-anchor</keyword>
<feature type="compositionally biased region" description="Basic and acidic residues" evidence="13">
    <location>
        <begin position="15"/>
        <end position="28"/>
    </location>
</feature>
<feature type="compositionally biased region" description="Basic and acidic residues" evidence="13">
    <location>
        <begin position="45"/>
        <end position="67"/>
    </location>
</feature>
<evidence type="ECO:0000256" key="13">
    <source>
        <dbReference type="SAM" id="MobiDB-lite"/>
    </source>
</evidence>
<keyword evidence="12" id="KW-0325">Glycoprotein</keyword>
<dbReference type="RefSeq" id="XP_052946539.1">
    <property type="nucleotide sequence ID" value="XM_053087069.1"/>
</dbReference>